<dbReference type="EMBL" id="LNYJ01000011">
    <property type="protein sequence ID" value="KTD17981.1"/>
    <property type="molecule type" value="Genomic_DNA"/>
</dbReference>
<feature type="transmembrane region" description="Helical" evidence="7">
    <location>
        <begin position="325"/>
        <end position="354"/>
    </location>
</feature>
<reference evidence="10 11" key="1">
    <citation type="submission" date="2015-11" db="EMBL/GenBank/DDBJ databases">
        <title>Genomic analysis of 38 Legionella species identifies large and diverse effector repertoires.</title>
        <authorList>
            <person name="Burstein D."/>
            <person name="Amaro F."/>
            <person name="Zusman T."/>
            <person name="Lifshitz Z."/>
            <person name="Cohen O."/>
            <person name="Gilbert J.A."/>
            <person name="Pupko T."/>
            <person name="Shuman H.A."/>
            <person name="Segal G."/>
        </authorList>
    </citation>
    <scope>NUCLEOTIDE SEQUENCE [LARGE SCALE GENOMIC DNA]</scope>
    <source>
        <strain evidence="10 11">BL-540</strain>
    </source>
</reference>
<protein>
    <submittedName>
        <fullName evidence="10">ABC transporter permease</fullName>
    </submittedName>
</protein>
<keyword evidence="6 7" id="KW-0472">Membrane</keyword>
<dbReference type="Proteomes" id="UP000055035">
    <property type="component" value="Unassembled WGS sequence"/>
</dbReference>
<evidence type="ECO:0000256" key="5">
    <source>
        <dbReference type="ARBA" id="ARBA00022989"/>
    </source>
</evidence>
<dbReference type="RefSeq" id="WP_058471682.1">
    <property type="nucleotide sequence ID" value="NZ_CAAAIC010000001.1"/>
</dbReference>
<dbReference type="PANTHER" id="PTHR30489:SF0">
    <property type="entry name" value="LIPOPROTEIN-RELEASING SYSTEM TRANSMEMBRANE PROTEIN LOLE"/>
    <property type="match status" value="1"/>
</dbReference>
<keyword evidence="4 7" id="KW-0812">Transmembrane</keyword>
<gene>
    <name evidence="10" type="ORF">Ljor_2287</name>
</gene>
<sequence>MKLFILIAIKHLLARKRQSLVSLMGIVLGVAFFLSISSLMQGSEKDFIKRLIDNSPHITIVDEYRNPRRQPVEKIYKHGVIELRRVKPLTETRGVRGYEQIIKYLQNIPGLIVSPVLVGEGLVSYAGKDVAITLNGMVPEEIKKVSTIENYMLTGTVDNLIVNRDGIIIGNELAHKLSLNMGDNINVTAPTAQVKTFKILGIFRTGRSDFDNSQTFVDIKRTQALLNRANRANNIMIKLANPYQAYTLAAEIEKQVGYKSVSWQEKSEDLLNTLVIRNIIMYSVVSAVLIVAAFGIYNVISTVVMEKHRDIAILKSIGFHKKDILLIFIIQGFILGLIGCLLGLPLGSLLMYSLMQVSFKPPGSSEIIHMPLDWSYVQFLIAGGFALTAAMVAAFLPARKAASVQPVDILRGGM</sequence>
<accession>A0A0W0VDM5</accession>
<evidence type="ECO:0000256" key="2">
    <source>
        <dbReference type="ARBA" id="ARBA00005236"/>
    </source>
</evidence>
<proteinExistence type="inferred from homology"/>
<comment type="caution">
    <text evidence="10">The sequence shown here is derived from an EMBL/GenBank/DDBJ whole genome shotgun (WGS) entry which is preliminary data.</text>
</comment>
<organism evidence="10 11">
    <name type="scientific">Legionella jordanis</name>
    <dbReference type="NCBI Taxonomy" id="456"/>
    <lineage>
        <taxon>Bacteria</taxon>
        <taxon>Pseudomonadati</taxon>
        <taxon>Pseudomonadota</taxon>
        <taxon>Gammaproteobacteria</taxon>
        <taxon>Legionellales</taxon>
        <taxon>Legionellaceae</taxon>
        <taxon>Legionella</taxon>
    </lineage>
</organism>
<comment type="similarity">
    <text evidence="2">Belongs to the ABC-4 integral membrane protein family. LolC/E subfamily.</text>
</comment>
<feature type="transmembrane region" description="Helical" evidence="7">
    <location>
        <begin position="20"/>
        <end position="40"/>
    </location>
</feature>
<evidence type="ECO:0000313" key="11">
    <source>
        <dbReference type="Proteomes" id="UP000055035"/>
    </source>
</evidence>
<evidence type="ECO:0000256" key="7">
    <source>
        <dbReference type="SAM" id="Phobius"/>
    </source>
</evidence>
<dbReference type="GO" id="GO:0044874">
    <property type="term" value="P:lipoprotein localization to outer membrane"/>
    <property type="evidence" value="ECO:0007669"/>
    <property type="project" value="TreeGrafter"/>
</dbReference>
<dbReference type="STRING" id="456.Ljor_2287"/>
<dbReference type="AlphaFoldDB" id="A0A0W0VDM5"/>
<feature type="domain" description="MacB-like periplasmic core" evidence="9">
    <location>
        <begin position="19"/>
        <end position="254"/>
    </location>
</feature>
<keyword evidence="11" id="KW-1185">Reference proteome</keyword>
<dbReference type="Pfam" id="PF12704">
    <property type="entry name" value="MacB_PCD"/>
    <property type="match status" value="1"/>
</dbReference>
<comment type="subcellular location">
    <subcellularLocation>
        <location evidence="1">Cell membrane</location>
        <topology evidence="1">Multi-pass membrane protein</topology>
    </subcellularLocation>
</comment>
<feature type="transmembrane region" description="Helical" evidence="7">
    <location>
        <begin position="279"/>
        <end position="304"/>
    </location>
</feature>
<evidence type="ECO:0000313" key="10">
    <source>
        <dbReference type="EMBL" id="KTD17981.1"/>
    </source>
</evidence>
<dbReference type="Pfam" id="PF02687">
    <property type="entry name" value="FtsX"/>
    <property type="match status" value="1"/>
</dbReference>
<evidence type="ECO:0000256" key="3">
    <source>
        <dbReference type="ARBA" id="ARBA00022475"/>
    </source>
</evidence>
<evidence type="ECO:0000259" key="8">
    <source>
        <dbReference type="Pfam" id="PF02687"/>
    </source>
</evidence>
<name>A0A0W0VDM5_9GAMM</name>
<dbReference type="GO" id="GO:0098797">
    <property type="term" value="C:plasma membrane protein complex"/>
    <property type="evidence" value="ECO:0007669"/>
    <property type="project" value="TreeGrafter"/>
</dbReference>
<feature type="domain" description="ABC3 transporter permease C-terminal" evidence="8">
    <location>
        <begin position="284"/>
        <end position="406"/>
    </location>
</feature>
<dbReference type="InterPro" id="IPR051447">
    <property type="entry name" value="Lipoprotein-release_system"/>
</dbReference>
<evidence type="ECO:0000256" key="4">
    <source>
        <dbReference type="ARBA" id="ARBA00022692"/>
    </source>
</evidence>
<dbReference type="InterPro" id="IPR003838">
    <property type="entry name" value="ABC3_permease_C"/>
</dbReference>
<dbReference type="PATRIC" id="fig|456.5.peg.2464"/>
<keyword evidence="5 7" id="KW-1133">Transmembrane helix</keyword>
<dbReference type="PANTHER" id="PTHR30489">
    <property type="entry name" value="LIPOPROTEIN-RELEASING SYSTEM TRANSMEMBRANE PROTEIN LOLE"/>
    <property type="match status" value="1"/>
</dbReference>
<feature type="transmembrane region" description="Helical" evidence="7">
    <location>
        <begin position="374"/>
        <end position="396"/>
    </location>
</feature>
<evidence type="ECO:0000259" key="9">
    <source>
        <dbReference type="Pfam" id="PF12704"/>
    </source>
</evidence>
<dbReference type="InterPro" id="IPR025857">
    <property type="entry name" value="MacB_PCD"/>
</dbReference>
<keyword evidence="3" id="KW-1003">Cell membrane</keyword>
<evidence type="ECO:0000256" key="1">
    <source>
        <dbReference type="ARBA" id="ARBA00004651"/>
    </source>
</evidence>
<evidence type="ECO:0000256" key="6">
    <source>
        <dbReference type="ARBA" id="ARBA00023136"/>
    </source>
</evidence>
<dbReference type="OrthoDB" id="9802264at2"/>